<dbReference type="Proteomes" id="UP000637513">
    <property type="component" value="Unassembled WGS sequence"/>
</dbReference>
<comment type="caution">
    <text evidence="2">The sequence shown here is derived from an EMBL/GenBank/DDBJ whole genome shotgun (WGS) entry which is preliminary data.</text>
</comment>
<accession>A0ABR7MSD4</accession>
<feature type="transmembrane region" description="Helical" evidence="1">
    <location>
        <begin position="102"/>
        <end position="121"/>
    </location>
</feature>
<evidence type="ECO:0000313" key="3">
    <source>
        <dbReference type="Proteomes" id="UP000637513"/>
    </source>
</evidence>
<keyword evidence="1" id="KW-0812">Transmembrane</keyword>
<evidence type="ECO:0000313" key="2">
    <source>
        <dbReference type="EMBL" id="MBC8556728.1"/>
    </source>
</evidence>
<feature type="transmembrane region" description="Helical" evidence="1">
    <location>
        <begin position="63"/>
        <end position="82"/>
    </location>
</feature>
<dbReference type="RefSeq" id="WP_408610843.1">
    <property type="nucleotide sequence ID" value="NZ_JACRSW010000010.1"/>
</dbReference>
<keyword evidence="1" id="KW-1133">Transmembrane helix</keyword>
<dbReference type="InterPro" id="IPR021215">
    <property type="entry name" value="DUF2752"/>
</dbReference>
<keyword evidence="3" id="KW-1185">Reference proteome</keyword>
<feature type="transmembrane region" description="Helical" evidence="1">
    <location>
        <begin position="7"/>
        <end position="23"/>
    </location>
</feature>
<feature type="transmembrane region" description="Helical" evidence="1">
    <location>
        <begin position="35"/>
        <end position="56"/>
    </location>
</feature>
<protein>
    <submittedName>
        <fullName evidence="2">DUF2752 domain-containing protein</fullName>
    </submittedName>
</protein>
<organism evidence="2 3">
    <name type="scientific">Jutongia hominis</name>
    <dbReference type="NCBI Taxonomy" id="2763664"/>
    <lineage>
        <taxon>Bacteria</taxon>
        <taxon>Bacillati</taxon>
        <taxon>Bacillota</taxon>
        <taxon>Clostridia</taxon>
        <taxon>Lachnospirales</taxon>
        <taxon>Lachnospiraceae</taxon>
        <taxon>Jutongia</taxon>
    </lineage>
</organism>
<keyword evidence="1" id="KW-0472">Membrane</keyword>
<reference evidence="2 3" key="1">
    <citation type="submission" date="2020-08" db="EMBL/GenBank/DDBJ databases">
        <title>Genome public.</title>
        <authorList>
            <person name="Liu C."/>
            <person name="Sun Q."/>
        </authorList>
    </citation>
    <scope>NUCLEOTIDE SEQUENCE [LARGE SCALE GENOMIC DNA]</scope>
    <source>
        <strain evidence="2 3">BX3</strain>
    </source>
</reference>
<evidence type="ECO:0000256" key="1">
    <source>
        <dbReference type="SAM" id="Phobius"/>
    </source>
</evidence>
<name>A0ABR7MSD4_9FIRM</name>
<dbReference type="Pfam" id="PF10825">
    <property type="entry name" value="DUF2752"/>
    <property type="match status" value="1"/>
</dbReference>
<sequence>MPDKKRTFKTIIFFMLLFGYYLFMKHTGLGIPCLIRYFFHIQCPGCGISHMLLSLLQGNYRKAFFYHPVIFVSLPFLTYLIVKMLYGYLFCKTIHWSRIENAGIILLIFVLILYTVYRNLVTFL</sequence>
<gene>
    <name evidence="2" type="ORF">H8700_03270</name>
</gene>
<dbReference type="EMBL" id="JACRSW010000010">
    <property type="protein sequence ID" value="MBC8556728.1"/>
    <property type="molecule type" value="Genomic_DNA"/>
</dbReference>
<proteinExistence type="predicted"/>